<dbReference type="GO" id="GO:0016592">
    <property type="term" value="C:mediator complex"/>
    <property type="evidence" value="ECO:0007669"/>
    <property type="project" value="InterPro"/>
</dbReference>
<evidence type="ECO:0000313" key="2">
    <source>
        <dbReference type="Proteomes" id="UP000237000"/>
    </source>
</evidence>
<evidence type="ECO:0008006" key="3">
    <source>
        <dbReference type="Google" id="ProtNLM"/>
    </source>
</evidence>
<reference evidence="2" key="1">
    <citation type="submission" date="2016-06" db="EMBL/GenBank/DDBJ databases">
        <title>Parallel loss of symbiosis genes in relatives of nitrogen-fixing non-legume Parasponia.</title>
        <authorList>
            <person name="Van Velzen R."/>
            <person name="Holmer R."/>
            <person name="Bu F."/>
            <person name="Rutten L."/>
            <person name="Van Zeijl A."/>
            <person name="Liu W."/>
            <person name="Santuari L."/>
            <person name="Cao Q."/>
            <person name="Sharma T."/>
            <person name="Shen D."/>
            <person name="Roswanjaya Y."/>
            <person name="Wardhani T."/>
            <person name="Kalhor M.S."/>
            <person name="Jansen J."/>
            <person name="Van den Hoogen J."/>
            <person name="Gungor B."/>
            <person name="Hartog M."/>
            <person name="Hontelez J."/>
            <person name="Verver J."/>
            <person name="Yang W.-C."/>
            <person name="Schijlen E."/>
            <person name="Repin R."/>
            <person name="Schilthuizen M."/>
            <person name="Schranz E."/>
            <person name="Heidstra R."/>
            <person name="Miyata K."/>
            <person name="Fedorova E."/>
            <person name="Kohlen W."/>
            <person name="Bisseling T."/>
            <person name="Smit S."/>
            <person name="Geurts R."/>
        </authorList>
    </citation>
    <scope>NUCLEOTIDE SEQUENCE [LARGE SCALE GENOMIC DNA]</scope>
    <source>
        <strain evidence="2">cv. RG33-2</strain>
    </source>
</reference>
<name>A0A2P5ESH7_TREOI</name>
<sequence length="159" mass="17727">MIRLRLMSIIGFSGEIREDILQQYSMVNLELFKIVDEIKKVSGAFVVHPKNVNAENSTILSVMLSSKLLQENIETDDNLKKDQLLHGMQNLPVSSQIERSRIDMIGAACESAEKILADTRKALLFWNSARATHCSDSGLGPTSQNSRAGKFTPSCCELW</sequence>
<evidence type="ECO:0000313" key="1">
    <source>
        <dbReference type="EMBL" id="PON88425.1"/>
    </source>
</evidence>
<protein>
    <recommendedName>
        <fullName evidence="3">Mediator of RNA polymerase II transcription subunit</fullName>
    </recommendedName>
</protein>
<dbReference type="EMBL" id="JXTC01000106">
    <property type="protein sequence ID" value="PON88425.1"/>
    <property type="molecule type" value="Genomic_DNA"/>
</dbReference>
<comment type="caution">
    <text evidence="1">The sequence shown here is derived from an EMBL/GenBank/DDBJ whole genome shotgun (WGS) entry which is preliminary data.</text>
</comment>
<dbReference type="InParanoid" id="A0A2P5ESH7"/>
<organism evidence="1 2">
    <name type="scientific">Trema orientale</name>
    <name type="common">Charcoal tree</name>
    <name type="synonym">Celtis orientalis</name>
    <dbReference type="NCBI Taxonomy" id="63057"/>
    <lineage>
        <taxon>Eukaryota</taxon>
        <taxon>Viridiplantae</taxon>
        <taxon>Streptophyta</taxon>
        <taxon>Embryophyta</taxon>
        <taxon>Tracheophyta</taxon>
        <taxon>Spermatophyta</taxon>
        <taxon>Magnoliopsida</taxon>
        <taxon>eudicotyledons</taxon>
        <taxon>Gunneridae</taxon>
        <taxon>Pentapetalae</taxon>
        <taxon>rosids</taxon>
        <taxon>fabids</taxon>
        <taxon>Rosales</taxon>
        <taxon>Cannabaceae</taxon>
        <taxon>Trema</taxon>
    </lineage>
</organism>
<gene>
    <name evidence="1" type="ORF">TorRG33x02_157910</name>
</gene>
<dbReference type="Proteomes" id="UP000237000">
    <property type="component" value="Unassembled WGS sequence"/>
</dbReference>
<keyword evidence="2" id="KW-1185">Reference proteome</keyword>
<dbReference type="PANTHER" id="PTHR35552">
    <property type="entry name" value="MEDIATOR OF RNA POLYMERASE II TRANSCRIPTION SUBUNIT 8"/>
    <property type="match status" value="1"/>
</dbReference>
<proteinExistence type="predicted"/>
<dbReference type="STRING" id="63057.A0A2P5ESH7"/>
<dbReference type="InterPro" id="IPR038795">
    <property type="entry name" value="MED8_plant"/>
</dbReference>
<dbReference type="AlphaFoldDB" id="A0A2P5ESH7"/>
<dbReference type="OrthoDB" id="542418at2759"/>
<dbReference type="PANTHER" id="PTHR35552:SF1">
    <property type="entry name" value="MEDIATOR OF RNA POLYMERASE II TRANSCRIPTION SUBUNIT 8"/>
    <property type="match status" value="1"/>
</dbReference>
<accession>A0A2P5ESH7</accession>